<evidence type="ECO:0000313" key="2">
    <source>
        <dbReference type="EMBL" id="ONK27238.1"/>
    </source>
</evidence>
<evidence type="ECO:0000313" key="4">
    <source>
        <dbReference type="Proteomes" id="UP000188600"/>
    </source>
</evidence>
<keyword evidence="1" id="KW-1133">Transmembrane helix</keyword>
<evidence type="ECO:0000313" key="3">
    <source>
        <dbReference type="EMBL" id="ONK29866.1"/>
    </source>
</evidence>
<organism evidence="2 4">
    <name type="scientific">Streptococcus azizii</name>
    <dbReference type="NCBI Taxonomy" id="1579424"/>
    <lineage>
        <taxon>Bacteria</taxon>
        <taxon>Bacillati</taxon>
        <taxon>Bacillota</taxon>
        <taxon>Bacilli</taxon>
        <taxon>Lactobacillales</taxon>
        <taxon>Streptococcaceae</taxon>
        <taxon>Streptococcus</taxon>
    </lineage>
</organism>
<dbReference type="Proteomes" id="UP000188946">
    <property type="component" value="Unassembled WGS sequence"/>
</dbReference>
<dbReference type="AlphaFoldDB" id="A0AB36JP21"/>
<comment type="caution">
    <text evidence="2">The sequence shown here is derived from an EMBL/GenBank/DDBJ whole genome shotgun (WGS) entry which is preliminary data.</text>
</comment>
<gene>
    <name evidence="3" type="ORF">BVE84_04085</name>
    <name evidence="2" type="ORF">BVE86_05280</name>
</gene>
<evidence type="ECO:0000256" key="1">
    <source>
        <dbReference type="SAM" id="Phobius"/>
    </source>
</evidence>
<feature type="transmembrane region" description="Helical" evidence="1">
    <location>
        <begin position="12"/>
        <end position="30"/>
    </location>
</feature>
<keyword evidence="1" id="KW-0472">Membrane</keyword>
<dbReference type="Proteomes" id="UP000188600">
    <property type="component" value="Unassembled WGS sequence"/>
</dbReference>
<evidence type="ECO:0000313" key="5">
    <source>
        <dbReference type="Proteomes" id="UP000188946"/>
    </source>
</evidence>
<evidence type="ECO:0008006" key="6">
    <source>
        <dbReference type="Google" id="ProtNLM"/>
    </source>
</evidence>
<dbReference type="EMBL" id="MSPR01000006">
    <property type="protein sequence ID" value="ONK29866.1"/>
    <property type="molecule type" value="Genomic_DNA"/>
</dbReference>
<reference evidence="4 5" key="1">
    <citation type="submission" date="2016-12" db="EMBL/GenBank/DDBJ databases">
        <authorList>
            <person name="Gulvik C.A."/>
        </authorList>
    </citation>
    <scope>NUCLEOTIDE SEQUENCE [LARGE SCALE GENOMIC DNA]</scope>
    <source>
        <strain evidence="3 5">12-5202</strain>
        <strain evidence="2 4">12-5291</strain>
    </source>
</reference>
<dbReference type="EMBL" id="MSPT01000010">
    <property type="protein sequence ID" value="ONK27238.1"/>
    <property type="molecule type" value="Genomic_DNA"/>
</dbReference>
<keyword evidence="1" id="KW-0812">Transmembrane</keyword>
<dbReference type="RefSeq" id="WP_076995815.1">
    <property type="nucleotide sequence ID" value="NZ_MSPR01000006.1"/>
</dbReference>
<protein>
    <recommendedName>
        <fullName evidence="6">DUF2628 domain-containing protein</fullName>
    </recommendedName>
</protein>
<proteinExistence type="predicted"/>
<sequence>MKVTVMSPIGQMKQVPVGFSWTALLFGFFVPLFRQDWKWAGIMLGVGIVLGALSNSLNIPYSVLGVGVVWGMLYNKLHIKELLAKGWTPATDLDAEIIRTKASL</sequence>
<accession>A0AB36JP21</accession>
<keyword evidence="5" id="KW-1185">Reference proteome</keyword>
<name>A0AB36JP21_9STRE</name>